<keyword evidence="2" id="KW-1185">Reference proteome</keyword>
<proteinExistence type="predicted"/>
<organism evidence="1 2">
    <name type="scientific">Albugo candida</name>
    <dbReference type="NCBI Taxonomy" id="65357"/>
    <lineage>
        <taxon>Eukaryota</taxon>
        <taxon>Sar</taxon>
        <taxon>Stramenopiles</taxon>
        <taxon>Oomycota</taxon>
        <taxon>Peronosporomycetes</taxon>
        <taxon>Albuginales</taxon>
        <taxon>Albuginaceae</taxon>
        <taxon>Albugo</taxon>
    </lineage>
</organism>
<evidence type="ECO:0000313" key="2">
    <source>
        <dbReference type="Proteomes" id="UP000053237"/>
    </source>
</evidence>
<sequence>VIPSLGYYTPVRIHDSCVVNISTEMLEDQLFLSEKKSEIVSLLADAIRLLGGGKTIPIQFENSVQLRTASNKELSRSPQQKIIFSTADCDELKLTEIRTRFRFKHPPEFRKSIA</sequence>
<dbReference type="STRING" id="65357.A0A024GVI6"/>
<feature type="non-terminal residue" evidence="1">
    <location>
        <position position="1"/>
    </location>
</feature>
<dbReference type="Proteomes" id="UP000053237">
    <property type="component" value="Unassembled WGS sequence"/>
</dbReference>
<comment type="caution">
    <text evidence="1">The sequence shown here is derived from an EMBL/GenBank/DDBJ whole genome shotgun (WGS) entry which is preliminary data.</text>
</comment>
<evidence type="ECO:0000313" key="1">
    <source>
        <dbReference type="EMBL" id="CCI50799.1"/>
    </source>
</evidence>
<dbReference type="AlphaFoldDB" id="A0A024GVI6"/>
<accession>A0A024GVI6</accession>
<dbReference type="InParanoid" id="A0A024GVI6"/>
<name>A0A024GVI6_9STRA</name>
<protein>
    <submittedName>
        <fullName evidence="1">Uncharacterized protein</fullName>
    </submittedName>
</protein>
<dbReference type="EMBL" id="CAIX01001169">
    <property type="protein sequence ID" value="CCI50799.1"/>
    <property type="molecule type" value="Genomic_DNA"/>
</dbReference>
<gene>
    <name evidence="1" type="ORF">BN9_130840</name>
</gene>
<reference evidence="1 2" key="1">
    <citation type="submission" date="2012-05" db="EMBL/GenBank/DDBJ databases">
        <title>Recombination and specialization in a pathogen metapopulation.</title>
        <authorList>
            <person name="Gardiner A."/>
            <person name="Kemen E."/>
            <person name="Schultz-Larsen T."/>
            <person name="MacLean D."/>
            <person name="Van Oosterhout C."/>
            <person name="Jones J.D.G."/>
        </authorList>
    </citation>
    <scope>NUCLEOTIDE SEQUENCE [LARGE SCALE GENOMIC DNA]</scope>
    <source>
        <strain evidence="1 2">Ac Nc2</strain>
    </source>
</reference>